<keyword evidence="2" id="KW-1185">Reference proteome</keyword>
<keyword evidence="1" id="KW-0808">Transferase</keyword>
<accession>A0A4R6RRT3</accession>
<keyword evidence="1" id="KW-0489">Methyltransferase</keyword>
<reference evidence="1 2" key="1">
    <citation type="submission" date="2019-03" db="EMBL/GenBank/DDBJ databases">
        <title>Genomic analyses of the natural microbiome of Caenorhabditis elegans.</title>
        <authorList>
            <person name="Samuel B."/>
        </authorList>
    </citation>
    <scope>NUCLEOTIDE SEQUENCE [LARGE SCALE GENOMIC DNA]</scope>
    <source>
        <strain evidence="1 2">JUb18</strain>
    </source>
</reference>
<sequence length="172" mass="18634">MKGMAGHQSAQADTTTWLTPPDIIADLGPFGLDPCAAPEPRPWPTADRHIVLPEDGLEAHWGSEMVWCNPPYGRETWAWLEKLAAHPAGGIALIFARTETAGFVDQVWQRADALFFIHGRLHFYRANGERASANSGAPSVLVAYGAAAAARLRRTQLPGSFVHLKRRGSAAA</sequence>
<dbReference type="Pfam" id="PF05869">
    <property type="entry name" value="Dam"/>
    <property type="match status" value="1"/>
</dbReference>
<dbReference type="GO" id="GO:0003677">
    <property type="term" value="F:DNA binding"/>
    <property type="evidence" value="ECO:0007669"/>
    <property type="project" value="InterPro"/>
</dbReference>
<evidence type="ECO:0000313" key="2">
    <source>
        <dbReference type="Proteomes" id="UP000295601"/>
    </source>
</evidence>
<comment type="caution">
    <text evidence="1">The sequence shown here is derived from an EMBL/GenBank/DDBJ whole genome shotgun (WGS) entry which is preliminary data.</text>
</comment>
<dbReference type="GO" id="GO:0009307">
    <property type="term" value="P:DNA restriction-modification system"/>
    <property type="evidence" value="ECO:0007669"/>
    <property type="project" value="InterPro"/>
</dbReference>
<dbReference type="Proteomes" id="UP000295601">
    <property type="component" value="Unassembled WGS sequence"/>
</dbReference>
<organism evidence="1 2">
    <name type="scientific">Leucobacter luti</name>
    <dbReference type="NCBI Taxonomy" id="340320"/>
    <lineage>
        <taxon>Bacteria</taxon>
        <taxon>Bacillati</taxon>
        <taxon>Actinomycetota</taxon>
        <taxon>Actinomycetes</taxon>
        <taxon>Micrococcales</taxon>
        <taxon>Microbacteriaceae</taxon>
        <taxon>Leucobacter</taxon>
    </lineage>
</organism>
<gene>
    <name evidence="1" type="ORF">EDF62_3322</name>
</gene>
<proteinExistence type="predicted"/>
<dbReference type="EMBL" id="SNYA01000009">
    <property type="protein sequence ID" value="TDP89569.1"/>
    <property type="molecule type" value="Genomic_DNA"/>
</dbReference>
<dbReference type="InterPro" id="IPR008593">
    <property type="entry name" value="Dam_MeTrfase"/>
</dbReference>
<evidence type="ECO:0000313" key="1">
    <source>
        <dbReference type="EMBL" id="TDP89569.1"/>
    </source>
</evidence>
<dbReference type="GO" id="GO:0009007">
    <property type="term" value="F:site-specific DNA-methyltransferase (adenine-specific) activity"/>
    <property type="evidence" value="ECO:0007669"/>
    <property type="project" value="InterPro"/>
</dbReference>
<name>A0A4R6RRT3_9MICO</name>
<protein>
    <submittedName>
        <fullName evidence="1">DNA N-6-adenine-methyltransferase Dam</fullName>
    </submittedName>
</protein>
<dbReference type="AlphaFoldDB" id="A0A4R6RRT3"/>
<dbReference type="GO" id="GO:0032259">
    <property type="term" value="P:methylation"/>
    <property type="evidence" value="ECO:0007669"/>
    <property type="project" value="UniProtKB-KW"/>
</dbReference>